<dbReference type="EMBL" id="UINC01199675">
    <property type="protein sequence ID" value="SVE18216.1"/>
    <property type="molecule type" value="Genomic_DNA"/>
</dbReference>
<dbReference type="InterPro" id="IPR027304">
    <property type="entry name" value="Trigger_fact/SurA_dom_sf"/>
</dbReference>
<name>A0A383BDH9_9ZZZZ</name>
<evidence type="ECO:0000256" key="3">
    <source>
        <dbReference type="ARBA" id="ARBA00023136"/>
    </source>
</evidence>
<evidence type="ECO:0000256" key="2">
    <source>
        <dbReference type="ARBA" id="ARBA00022475"/>
    </source>
</evidence>
<accession>A0A383BDH9</accession>
<feature type="transmembrane region" description="Helical" evidence="5">
    <location>
        <begin position="12"/>
        <end position="31"/>
    </location>
</feature>
<organism evidence="6">
    <name type="scientific">marine metagenome</name>
    <dbReference type="NCBI Taxonomy" id="408172"/>
    <lineage>
        <taxon>unclassified sequences</taxon>
        <taxon>metagenomes</taxon>
        <taxon>ecological metagenomes</taxon>
    </lineage>
</organism>
<keyword evidence="4" id="KW-0143">Chaperone</keyword>
<comment type="subcellular location">
    <subcellularLocation>
        <location evidence="1">Cell membrane</location>
    </subcellularLocation>
</comment>
<evidence type="ECO:0000256" key="4">
    <source>
        <dbReference type="ARBA" id="ARBA00023186"/>
    </source>
</evidence>
<dbReference type="Pfam" id="PF13624">
    <property type="entry name" value="SurA_N_3"/>
    <property type="match status" value="1"/>
</dbReference>
<sequence length="129" mass="14609">MLNKLRNFSKGKLAGVLVGIIIIPFVFWGMGSVFSGGSTNSIAKINNHNVSTQDFADFINNSKISPELIRENINNNILEELLTQLVSTSLIDIEIDELKIFISDEILAKKIKKQKFFQNENNIFSRTKY</sequence>
<evidence type="ECO:0000256" key="5">
    <source>
        <dbReference type="SAM" id="Phobius"/>
    </source>
</evidence>
<dbReference type="AlphaFoldDB" id="A0A383BDH9"/>
<protein>
    <recommendedName>
        <fullName evidence="7">SurA N-terminal domain-containing protein</fullName>
    </recommendedName>
</protein>
<keyword evidence="2" id="KW-1003">Cell membrane</keyword>
<evidence type="ECO:0000256" key="1">
    <source>
        <dbReference type="ARBA" id="ARBA00004236"/>
    </source>
</evidence>
<evidence type="ECO:0000313" key="6">
    <source>
        <dbReference type="EMBL" id="SVE18216.1"/>
    </source>
</evidence>
<proteinExistence type="predicted"/>
<gene>
    <name evidence="6" type="ORF">METZ01_LOCUS471070</name>
</gene>
<reference evidence="6" key="1">
    <citation type="submission" date="2018-05" db="EMBL/GenBank/DDBJ databases">
        <authorList>
            <person name="Lanie J.A."/>
            <person name="Ng W.-L."/>
            <person name="Kazmierczak K.M."/>
            <person name="Andrzejewski T.M."/>
            <person name="Davidsen T.M."/>
            <person name="Wayne K.J."/>
            <person name="Tettelin H."/>
            <person name="Glass J.I."/>
            <person name="Rusch D."/>
            <person name="Podicherti R."/>
            <person name="Tsui H.-C.T."/>
            <person name="Winkler M.E."/>
        </authorList>
    </citation>
    <scope>NUCLEOTIDE SEQUENCE</scope>
</reference>
<dbReference type="InterPro" id="IPR052029">
    <property type="entry name" value="PpiD_chaperone"/>
</dbReference>
<dbReference type="PANTHER" id="PTHR47529:SF1">
    <property type="entry name" value="PERIPLASMIC CHAPERONE PPID"/>
    <property type="match status" value="1"/>
</dbReference>
<feature type="non-terminal residue" evidence="6">
    <location>
        <position position="129"/>
    </location>
</feature>
<keyword evidence="5" id="KW-0812">Transmembrane</keyword>
<dbReference type="GO" id="GO:0005886">
    <property type="term" value="C:plasma membrane"/>
    <property type="evidence" value="ECO:0007669"/>
    <property type="project" value="UniProtKB-SubCell"/>
</dbReference>
<dbReference type="SUPFAM" id="SSF109998">
    <property type="entry name" value="Triger factor/SurA peptide-binding domain-like"/>
    <property type="match status" value="1"/>
</dbReference>
<evidence type="ECO:0008006" key="7">
    <source>
        <dbReference type="Google" id="ProtNLM"/>
    </source>
</evidence>
<dbReference type="PANTHER" id="PTHR47529">
    <property type="entry name" value="PEPTIDYL-PROLYL CIS-TRANS ISOMERASE D"/>
    <property type="match status" value="1"/>
</dbReference>
<dbReference type="Gene3D" id="1.10.4030.10">
    <property type="entry name" value="Porin chaperone SurA, peptide-binding domain"/>
    <property type="match status" value="1"/>
</dbReference>
<keyword evidence="3 5" id="KW-0472">Membrane</keyword>
<keyword evidence="5" id="KW-1133">Transmembrane helix</keyword>